<protein>
    <submittedName>
        <fullName evidence="3">Uncharacterized protein</fullName>
    </submittedName>
</protein>
<dbReference type="Proteomes" id="UP000198310">
    <property type="component" value="Unassembled WGS sequence"/>
</dbReference>
<feature type="region of interest" description="Disordered" evidence="1">
    <location>
        <begin position="83"/>
        <end position="115"/>
    </location>
</feature>
<feature type="transmembrane region" description="Helical" evidence="2">
    <location>
        <begin position="50"/>
        <end position="73"/>
    </location>
</feature>
<keyword evidence="2" id="KW-1133">Transmembrane helix</keyword>
<dbReference type="EMBL" id="FZNS01000002">
    <property type="protein sequence ID" value="SNR45797.1"/>
    <property type="molecule type" value="Genomic_DNA"/>
</dbReference>
<keyword evidence="4" id="KW-1185">Reference proteome</keyword>
<keyword evidence="2" id="KW-0812">Transmembrane</keyword>
<feature type="compositionally biased region" description="Polar residues" evidence="1">
    <location>
        <begin position="96"/>
        <end position="115"/>
    </location>
</feature>
<evidence type="ECO:0000313" key="3">
    <source>
        <dbReference type="EMBL" id="SNR45797.1"/>
    </source>
</evidence>
<organism evidence="3 4">
    <name type="scientific">Hymenobacter mucosus</name>
    <dbReference type="NCBI Taxonomy" id="1411120"/>
    <lineage>
        <taxon>Bacteria</taxon>
        <taxon>Pseudomonadati</taxon>
        <taxon>Bacteroidota</taxon>
        <taxon>Cytophagia</taxon>
        <taxon>Cytophagales</taxon>
        <taxon>Hymenobacteraceae</taxon>
        <taxon>Hymenobacter</taxon>
    </lineage>
</organism>
<evidence type="ECO:0000256" key="1">
    <source>
        <dbReference type="SAM" id="MobiDB-lite"/>
    </source>
</evidence>
<evidence type="ECO:0000313" key="4">
    <source>
        <dbReference type="Proteomes" id="UP000198310"/>
    </source>
</evidence>
<reference evidence="4" key="1">
    <citation type="submission" date="2017-06" db="EMBL/GenBank/DDBJ databases">
        <authorList>
            <person name="Varghese N."/>
            <person name="Submissions S."/>
        </authorList>
    </citation>
    <scope>NUCLEOTIDE SEQUENCE [LARGE SCALE GENOMIC DNA]</scope>
    <source>
        <strain evidence="4">DSM 28041</strain>
    </source>
</reference>
<proteinExistence type="predicted"/>
<keyword evidence="2" id="KW-0472">Membrane</keyword>
<gene>
    <name evidence="3" type="ORF">SAMN06269173_102596</name>
</gene>
<accession>A0A238WH52</accession>
<feature type="transmembrane region" description="Helical" evidence="2">
    <location>
        <begin position="20"/>
        <end position="38"/>
    </location>
</feature>
<dbReference type="AlphaFoldDB" id="A0A238WH52"/>
<name>A0A238WH52_9BACT</name>
<evidence type="ECO:0000256" key="2">
    <source>
        <dbReference type="SAM" id="Phobius"/>
    </source>
</evidence>
<sequence length="115" mass="13025">MNRSSSPLVAYQPLLRRTGFLAAISLVLAFALVAYLFGVQDQFFSRLFRAFFVFFWLLAVTFFGVVPFVQWAAGSWFGKAWADAPQQPARRPRPVTPSTRKPTRTATRLDSTNHP</sequence>